<evidence type="ECO:0000256" key="13">
    <source>
        <dbReference type="ARBA" id="ARBA00025707"/>
    </source>
</evidence>
<dbReference type="EMBL" id="JAKKPZ010000002">
    <property type="protein sequence ID" value="KAI1725728.1"/>
    <property type="molecule type" value="Genomic_DNA"/>
</dbReference>
<dbReference type="GO" id="GO:0019432">
    <property type="term" value="P:triglyceride biosynthetic process"/>
    <property type="evidence" value="ECO:0007669"/>
    <property type="project" value="TreeGrafter"/>
</dbReference>
<comment type="pathway">
    <text evidence="2">Lipid metabolism.</text>
</comment>
<dbReference type="PANTHER" id="PTHR23063:SF2">
    <property type="entry name" value="GLYCEROL-3-PHOSPHATE ACYLTRANSFERASE 4, ISOFORM D-RELATED"/>
    <property type="match status" value="1"/>
</dbReference>
<feature type="transmembrane region" description="Helical" evidence="14">
    <location>
        <begin position="25"/>
        <end position="44"/>
    </location>
</feature>
<dbReference type="GO" id="GO:0016020">
    <property type="term" value="C:membrane"/>
    <property type="evidence" value="ECO:0007669"/>
    <property type="project" value="UniProtKB-SubCell"/>
</dbReference>
<dbReference type="Proteomes" id="UP001201812">
    <property type="component" value="Unassembled WGS sequence"/>
</dbReference>
<dbReference type="GO" id="GO:0004366">
    <property type="term" value="F:glycerol-3-phosphate O-acyltransferase activity"/>
    <property type="evidence" value="ECO:0007669"/>
    <property type="project" value="TreeGrafter"/>
</dbReference>
<evidence type="ECO:0000256" key="8">
    <source>
        <dbReference type="ARBA" id="ARBA00023098"/>
    </source>
</evidence>
<keyword evidence="12 16" id="KW-0012">Acyltransferase</keyword>
<evidence type="ECO:0000256" key="3">
    <source>
        <dbReference type="ARBA" id="ARBA00008655"/>
    </source>
</evidence>
<dbReference type="InterPro" id="IPR002123">
    <property type="entry name" value="Plipid/glycerol_acylTrfase"/>
</dbReference>
<proteinExistence type="inferred from homology"/>
<evidence type="ECO:0000256" key="9">
    <source>
        <dbReference type="ARBA" id="ARBA00023136"/>
    </source>
</evidence>
<evidence type="ECO:0000256" key="10">
    <source>
        <dbReference type="ARBA" id="ARBA00023209"/>
    </source>
</evidence>
<evidence type="ECO:0000256" key="6">
    <source>
        <dbReference type="ARBA" id="ARBA00022692"/>
    </source>
</evidence>
<evidence type="ECO:0000313" key="16">
    <source>
        <dbReference type="EMBL" id="KAI1725728.1"/>
    </source>
</evidence>
<keyword evidence="6 14" id="KW-0812">Transmembrane</keyword>
<protein>
    <submittedName>
        <fullName evidence="16">Acyltransferase domain-containing protein</fullName>
    </submittedName>
</protein>
<keyword evidence="8" id="KW-0443">Lipid metabolism</keyword>
<evidence type="ECO:0000256" key="11">
    <source>
        <dbReference type="ARBA" id="ARBA00023264"/>
    </source>
</evidence>
<dbReference type="GO" id="GO:0005783">
    <property type="term" value="C:endoplasmic reticulum"/>
    <property type="evidence" value="ECO:0007669"/>
    <property type="project" value="TreeGrafter"/>
</dbReference>
<dbReference type="SMART" id="SM00563">
    <property type="entry name" value="PlsC"/>
    <property type="match status" value="1"/>
</dbReference>
<organism evidence="16 17">
    <name type="scientific">Ditylenchus destructor</name>
    <dbReference type="NCBI Taxonomy" id="166010"/>
    <lineage>
        <taxon>Eukaryota</taxon>
        <taxon>Metazoa</taxon>
        <taxon>Ecdysozoa</taxon>
        <taxon>Nematoda</taxon>
        <taxon>Chromadorea</taxon>
        <taxon>Rhabditida</taxon>
        <taxon>Tylenchina</taxon>
        <taxon>Tylenchomorpha</taxon>
        <taxon>Sphaerularioidea</taxon>
        <taxon>Anguinidae</taxon>
        <taxon>Anguininae</taxon>
        <taxon>Ditylenchus</taxon>
    </lineage>
</organism>
<evidence type="ECO:0000256" key="14">
    <source>
        <dbReference type="SAM" id="Phobius"/>
    </source>
</evidence>
<evidence type="ECO:0000256" key="4">
    <source>
        <dbReference type="ARBA" id="ARBA00022516"/>
    </source>
</evidence>
<gene>
    <name evidence="16" type="ORF">DdX_02404</name>
</gene>
<dbReference type="PANTHER" id="PTHR23063">
    <property type="entry name" value="PHOSPHOLIPID ACYLTRANSFERASE"/>
    <property type="match status" value="1"/>
</dbReference>
<reference evidence="16" key="1">
    <citation type="submission" date="2022-01" db="EMBL/GenBank/DDBJ databases">
        <title>Genome Sequence Resource for Two Populations of Ditylenchus destructor, the Migratory Endoparasitic Phytonematode.</title>
        <authorList>
            <person name="Zhang H."/>
            <person name="Lin R."/>
            <person name="Xie B."/>
        </authorList>
    </citation>
    <scope>NUCLEOTIDE SEQUENCE</scope>
    <source>
        <strain evidence="16">BazhouSP</strain>
    </source>
</reference>
<keyword evidence="10" id="KW-0594">Phospholipid biosynthesis</keyword>
<dbReference type="GO" id="GO:0008654">
    <property type="term" value="P:phospholipid biosynthetic process"/>
    <property type="evidence" value="ECO:0007669"/>
    <property type="project" value="UniProtKB-KW"/>
</dbReference>
<evidence type="ECO:0000256" key="5">
    <source>
        <dbReference type="ARBA" id="ARBA00022679"/>
    </source>
</evidence>
<name>A0AAD4NET7_9BILA</name>
<keyword evidence="11" id="KW-1208">Phospholipid metabolism</keyword>
<comment type="pathway">
    <text evidence="13">Phospholipid metabolism.</text>
</comment>
<sequence>MSTITDNMCTEAQTFSPLLLTSTELGYAVIFFSGVLLASFTSRVRESYINILMYLFEWSRTSKSHAQHDSQPDDITTDETLDCIDMVLSKTNDIKNPGWLAIEDSLYFIMTGVEAIIEDEVTTRFQAEKLKSWNMLTRSIHLFQECINWKLKLIWALGIMLRYFVLLPFPTIHFHGQENKAKNGGICVANHTSPIDVLMLGTDNIYALIGQRHSGFLGIIQSVLSRASSHIWFERTVADDRKLVISTLREHVDNPSKLPVLIFPEGTCINNTSVMMFKKGSFEVGAKIYPIAMKYDSRFGDAFWNSSEQSWVGYMMQMITSWAIICHVWYLPPMEKMENEDAIDFASRVKKAIARRAGLLDLEWDGQLKRSKIPPKLIAEQQERYYQQFLLYLS</sequence>
<comment type="caution">
    <text evidence="16">The sequence shown here is derived from an EMBL/GenBank/DDBJ whole genome shotgun (WGS) entry which is preliminary data.</text>
</comment>
<evidence type="ECO:0000256" key="2">
    <source>
        <dbReference type="ARBA" id="ARBA00005189"/>
    </source>
</evidence>
<dbReference type="Pfam" id="PF01553">
    <property type="entry name" value="Acyltransferase"/>
    <property type="match status" value="1"/>
</dbReference>
<keyword evidence="9 14" id="KW-0472">Membrane</keyword>
<comment type="subcellular location">
    <subcellularLocation>
        <location evidence="1">Membrane</location>
    </subcellularLocation>
</comment>
<keyword evidence="4" id="KW-0444">Lipid biosynthesis</keyword>
<dbReference type="AlphaFoldDB" id="A0AAD4NET7"/>
<dbReference type="InterPro" id="IPR045252">
    <property type="entry name" value="LPCAT1-like"/>
</dbReference>
<feature type="transmembrane region" description="Helical" evidence="14">
    <location>
        <begin position="153"/>
        <end position="172"/>
    </location>
</feature>
<keyword evidence="5" id="KW-0808">Transferase</keyword>
<keyword evidence="7 14" id="KW-1133">Transmembrane helix</keyword>
<accession>A0AAD4NET7</accession>
<evidence type="ECO:0000256" key="12">
    <source>
        <dbReference type="ARBA" id="ARBA00023315"/>
    </source>
</evidence>
<dbReference type="CDD" id="cd07991">
    <property type="entry name" value="LPLAT_LPCAT1-like"/>
    <property type="match status" value="1"/>
</dbReference>
<evidence type="ECO:0000256" key="7">
    <source>
        <dbReference type="ARBA" id="ARBA00022989"/>
    </source>
</evidence>
<evidence type="ECO:0000259" key="15">
    <source>
        <dbReference type="SMART" id="SM00563"/>
    </source>
</evidence>
<keyword evidence="17" id="KW-1185">Reference proteome</keyword>
<feature type="domain" description="Phospholipid/glycerol acyltransferase" evidence="15">
    <location>
        <begin position="185"/>
        <end position="296"/>
    </location>
</feature>
<comment type="similarity">
    <text evidence="3">Belongs to the 1-acyl-sn-glycerol-3-phosphate acyltransferase family.</text>
</comment>
<evidence type="ECO:0000256" key="1">
    <source>
        <dbReference type="ARBA" id="ARBA00004370"/>
    </source>
</evidence>
<evidence type="ECO:0000313" key="17">
    <source>
        <dbReference type="Proteomes" id="UP001201812"/>
    </source>
</evidence>